<gene>
    <name evidence="2" type="ORF">ABID14_000313</name>
</gene>
<dbReference type="Proteomes" id="UP001549162">
    <property type="component" value="Unassembled WGS sequence"/>
</dbReference>
<comment type="caution">
    <text evidence="2">The sequence shown here is derived from an EMBL/GenBank/DDBJ whole genome shotgun (WGS) entry which is preliminary data.</text>
</comment>
<keyword evidence="1" id="KW-0812">Transmembrane</keyword>
<keyword evidence="1" id="KW-0472">Membrane</keyword>
<accession>A0ABV2J7D6</accession>
<evidence type="ECO:0000313" key="2">
    <source>
        <dbReference type="EMBL" id="MET3616693.1"/>
    </source>
</evidence>
<feature type="transmembrane region" description="Helical" evidence="1">
    <location>
        <begin position="44"/>
        <end position="63"/>
    </location>
</feature>
<name>A0ABV2J7D6_9FIRM</name>
<keyword evidence="1" id="KW-1133">Transmembrane helix</keyword>
<protein>
    <recommendedName>
        <fullName evidence="4">DUF4179 domain-containing protein</fullName>
    </recommendedName>
</protein>
<reference evidence="2 3" key="1">
    <citation type="submission" date="2024-06" db="EMBL/GenBank/DDBJ databases">
        <title>Genomic Encyclopedia of Type Strains, Phase IV (KMG-IV): sequencing the most valuable type-strain genomes for metagenomic binning, comparative biology and taxonomic classification.</title>
        <authorList>
            <person name="Goeker M."/>
        </authorList>
    </citation>
    <scope>NUCLEOTIDE SEQUENCE [LARGE SCALE GENOMIC DNA]</scope>
    <source>
        <strain evidence="2 3">DSM 21460</strain>
    </source>
</reference>
<organism evidence="2 3">
    <name type="scientific">Peptoniphilus olsenii</name>
    <dbReference type="NCBI Taxonomy" id="411570"/>
    <lineage>
        <taxon>Bacteria</taxon>
        <taxon>Bacillati</taxon>
        <taxon>Bacillota</taxon>
        <taxon>Tissierellia</taxon>
        <taxon>Tissierellales</taxon>
        <taxon>Peptoniphilaceae</taxon>
        <taxon>Peptoniphilus</taxon>
    </lineage>
</organism>
<dbReference type="EMBL" id="JBEPMA010000001">
    <property type="protein sequence ID" value="MET3616693.1"/>
    <property type="molecule type" value="Genomic_DNA"/>
</dbReference>
<keyword evidence="3" id="KW-1185">Reference proteome</keyword>
<evidence type="ECO:0008006" key="4">
    <source>
        <dbReference type="Google" id="ProtNLM"/>
    </source>
</evidence>
<sequence length="346" mass="39675">MKNNIYDKFNDIKINYEEVPLNDLEKQKLKETIKNIKLQNKNKSFKKFIVTAVATFIFLFTLANSNSGELVLAKTKEIVNTIEVSIKDAMGMSDEVEKYSVKLSRPFKIEDKQYILNDILIDNKDLYVVIASLNNNTENNSRIEVALSEFKVNGKTNKILGSSGTQYTLPGDRSINVLSLKHRLKDAIKNDGTAELEFIFSEYFYSNKKVSLIVQLDTEKIKLPKKLVLQNFNIPNTNSIIIDKFIISPVAQKITLKFPKPESNYIYSIKATDSQNKLIYFETLDSDKNGANLYFSPVISEISANEMLNKTKKIKCQLYRRKFPEESGKINTTEEKIGDEFIINIR</sequence>
<proteinExistence type="predicted"/>
<evidence type="ECO:0000313" key="3">
    <source>
        <dbReference type="Proteomes" id="UP001549162"/>
    </source>
</evidence>
<evidence type="ECO:0000256" key="1">
    <source>
        <dbReference type="SAM" id="Phobius"/>
    </source>
</evidence>
<dbReference type="RefSeq" id="WP_354366694.1">
    <property type="nucleotide sequence ID" value="NZ_JBEPMA010000001.1"/>
</dbReference>